<dbReference type="InterPro" id="IPR004173">
    <property type="entry name" value="3H_domain"/>
</dbReference>
<evidence type="ECO:0000256" key="1">
    <source>
        <dbReference type="PIRSR" id="PIRSR037847-1"/>
    </source>
</evidence>
<dbReference type="Pfam" id="PF08279">
    <property type="entry name" value="HTH_11"/>
    <property type="match status" value="1"/>
</dbReference>
<dbReference type="EMBL" id="FOQE01000005">
    <property type="protein sequence ID" value="SFH59268.1"/>
    <property type="molecule type" value="Genomic_DNA"/>
</dbReference>
<feature type="domain" description="3H" evidence="2">
    <location>
        <begin position="73"/>
        <end position="169"/>
    </location>
</feature>
<dbReference type="Gene3D" id="3.30.1340.20">
    <property type="entry name" value="3H domain"/>
    <property type="match status" value="1"/>
</dbReference>
<sequence>MQAAERREKVLEQLGKENHPISASTLANQFGVSRQVIVGDIALIRAAGIDILSTPKGYMKQLNLSGNHYIGKVVCQHTLDQTKEEIYTILENGGELMDVIIDHPFYGELTGRLNISNKAEADVFLKKTSETKAGLLSELTKGIHLHTIACEDQLSFERIKSALKQRNILYQE</sequence>
<dbReference type="OrthoDB" id="9792661at2"/>
<dbReference type="SUPFAM" id="SSF46785">
    <property type="entry name" value="Winged helix' DNA-binding domain"/>
    <property type="match status" value="1"/>
</dbReference>
<dbReference type="PANTHER" id="PTHR40068:SF1">
    <property type="entry name" value="TRANSCRIPTION REPRESSOR NIAR-RELATED"/>
    <property type="match status" value="1"/>
</dbReference>
<dbReference type="PIRSF" id="PIRSF037847">
    <property type="entry name" value="NiaR"/>
    <property type="match status" value="1"/>
</dbReference>
<evidence type="ECO:0000313" key="5">
    <source>
        <dbReference type="Proteomes" id="UP000198668"/>
    </source>
</evidence>
<feature type="binding site" evidence="1">
    <location>
        <position position="146"/>
    </location>
    <ligand>
        <name>Ni(2+)</name>
        <dbReference type="ChEBI" id="CHEBI:49786"/>
    </ligand>
</feature>
<name>A0A1I3BAF3_9LACT</name>
<feature type="binding site" evidence="1">
    <location>
        <position position="77"/>
    </location>
    <ligand>
        <name>Ni(2+)</name>
        <dbReference type="ChEBI" id="CHEBI:49786"/>
    </ligand>
</feature>
<dbReference type="AlphaFoldDB" id="A0A1I3BAF3"/>
<dbReference type="Gene3D" id="1.10.10.10">
    <property type="entry name" value="Winged helix-like DNA-binding domain superfamily/Winged helix DNA-binding domain"/>
    <property type="match status" value="1"/>
</dbReference>
<evidence type="ECO:0000259" key="3">
    <source>
        <dbReference type="Pfam" id="PF08279"/>
    </source>
</evidence>
<keyword evidence="1" id="KW-0533">Nickel</keyword>
<feature type="binding site" evidence="1">
    <location>
        <position position="85"/>
    </location>
    <ligand>
        <name>Ni(2+)</name>
        <dbReference type="ChEBI" id="CHEBI:49786"/>
    </ligand>
</feature>
<dbReference type="RefSeq" id="WP_092091343.1">
    <property type="nucleotide sequence ID" value="NZ_FOQE01000005.1"/>
</dbReference>
<protein>
    <recommendedName>
        <fullName evidence="6">Transcriptional regulator</fullName>
    </recommendedName>
</protein>
<dbReference type="GO" id="GO:0046872">
    <property type="term" value="F:metal ion binding"/>
    <property type="evidence" value="ECO:0007669"/>
    <property type="project" value="UniProtKB-KW"/>
</dbReference>
<accession>A0A1I3BAF3</accession>
<evidence type="ECO:0008006" key="6">
    <source>
        <dbReference type="Google" id="ProtNLM"/>
    </source>
</evidence>
<dbReference type="InterPro" id="IPR026043">
    <property type="entry name" value="NadR"/>
</dbReference>
<dbReference type="InterPro" id="IPR013196">
    <property type="entry name" value="HTH_11"/>
</dbReference>
<dbReference type="InterPro" id="IPR036390">
    <property type="entry name" value="WH_DNA-bd_sf"/>
</dbReference>
<evidence type="ECO:0000313" key="4">
    <source>
        <dbReference type="EMBL" id="SFH59268.1"/>
    </source>
</evidence>
<feature type="domain" description="Helix-turn-helix type 11" evidence="3">
    <location>
        <begin position="6"/>
        <end position="58"/>
    </location>
</feature>
<dbReference type="InterPro" id="IPR036388">
    <property type="entry name" value="WH-like_DNA-bd_sf"/>
</dbReference>
<dbReference type="SUPFAM" id="SSF75500">
    <property type="entry name" value="Putative transcriptional regulator TM1602, C-terminal domain"/>
    <property type="match status" value="1"/>
</dbReference>
<keyword evidence="5" id="KW-1185">Reference proteome</keyword>
<dbReference type="Pfam" id="PF02829">
    <property type="entry name" value="3H"/>
    <property type="match status" value="1"/>
</dbReference>
<feature type="binding site" evidence="1">
    <location>
        <position position="144"/>
    </location>
    <ligand>
        <name>Ni(2+)</name>
        <dbReference type="ChEBI" id="CHEBI:49786"/>
    </ligand>
</feature>
<gene>
    <name evidence="4" type="ORF">SAMN04489868_10527</name>
</gene>
<dbReference type="PANTHER" id="PTHR40068">
    <property type="entry name" value="TRANSCRIPTION REPRESSOR NIAR-RELATED"/>
    <property type="match status" value="1"/>
</dbReference>
<dbReference type="Proteomes" id="UP000198668">
    <property type="component" value="Unassembled WGS sequence"/>
</dbReference>
<dbReference type="InterPro" id="IPR035922">
    <property type="entry name" value="3H_dom_sf"/>
</dbReference>
<proteinExistence type="predicted"/>
<organism evidence="4 5">
    <name type="scientific">Pisciglobus halotolerans</name>
    <dbReference type="NCBI Taxonomy" id="745365"/>
    <lineage>
        <taxon>Bacteria</taxon>
        <taxon>Bacillati</taxon>
        <taxon>Bacillota</taxon>
        <taxon>Bacilli</taxon>
        <taxon>Lactobacillales</taxon>
        <taxon>Carnobacteriaceae</taxon>
    </lineage>
</organism>
<evidence type="ECO:0000259" key="2">
    <source>
        <dbReference type="Pfam" id="PF02829"/>
    </source>
</evidence>
<keyword evidence="1" id="KW-0479">Metal-binding</keyword>
<reference evidence="4 5" key="1">
    <citation type="submission" date="2016-10" db="EMBL/GenBank/DDBJ databases">
        <authorList>
            <person name="de Groot N.N."/>
        </authorList>
    </citation>
    <scope>NUCLEOTIDE SEQUENCE [LARGE SCALE GENOMIC DNA]</scope>
    <source>
        <strain evidence="4 5">DSM 27630</strain>
    </source>
</reference>